<feature type="region of interest" description="Disordered" evidence="1">
    <location>
        <begin position="42"/>
        <end position="63"/>
    </location>
</feature>
<reference evidence="2" key="1">
    <citation type="journal article" date="2022" name="Int. J. Mol. Sci.">
        <title>Draft Genome of Tanacetum Coccineum: Genomic Comparison of Closely Related Tanacetum-Family Plants.</title>
        <authorList>
            <person name="Yamashiro T."/>
            <person name="Shiraishi A."/>
            <person name="Nakayama K."/>
            <person name="Satake H."/>
        </authorList>
    </citation>
    <scope>NUCLEOTIDE SEQUENCE</scope>
</reference>
<feature type="region of interest" description="Disordered" evidence="1">
    <location>
        <begin position="87"/>
        <end position="157"/>
    </location>
</feature>
<keyword evidence="3" id="KW-1185">Reference proteome</keyword>
<sequence>MLTLVFVDLEISTQVDGAQSPGVSVPFPKDPYEDIRQAYLVETDTESEPFKDPVETETPETARMAVRVPPVMSPGLSASIAEVAAISDSTFLEDEEEEDDEAVEESSDSDSESEDVEDEGPAAGDEGPATGDKGHAAGTRAPQRASPVVETAMGEPLGLGYEALRRREIASREGQMPNVFEVGQGSGSVPDPE</sequence>
<gene>
    <name evidence="2" type="ORF">Tco_0892987</name>
</gene>
<feature type="compositionally biased region" description="Acidic residues" evidence="1">
    <location>
        <begin position="91"/>
        <end position="120"/>
    </location>
</feature>
<name>A0ABQ5C7G7_9ASTR</name>
<dbReference type="Proteomes" id="UP001151760">
    <property type="component" value="Unassembled WGS sequence"/>
</dbReference>
<evidence type="ECO:0000313" key="2">
    <source>
        <dbReference type="EMBL" id="GJT23050.1"/>
    </source>
</evidence>
<dbReference type="EMBL" id="BQNB010014022">
    <property type="protein sequence ID" value="GJT23050.1"/>
    <property type="molecule type" value="Genomic_DNA"/>
</dbReference>
<protein>
    <submittedName>
        <fullName evidence="2">Uncharacterized protein</fullName>
    </submittedName>
</protein>
<feature type="region of interest" description="Disordered" evidence="1">
    <location>
        <begin position="171"/>
        <end position="193"/>
    </location>
</feature>
<comment type="caution">
    <text evidence="2">The sequence shown here is derived from an EMBL/GenBank/DDBJ whole genome shotgun (WGS) entry which is preliminary data.</text>
</comment>
<evidence type="ECO:0000256" key="1">
    <source>
        <dbReference type="SAM" id="MobiDB-lite"/>
    </source>
</evidence>
<organism evidence="2 3">
    <name type="scientific">Tanacetum coccineum</name>
    <dbReference type="NCBI Taxonomy" id="301880"/>
    <lineage>
        <taxon>Eukaryota</taxon>
        <taxon>Viridiplantae</taxon>
        <taxon>Streptophyta</taxon>
        <taxon>Embryophyta</taxon>
        <taxon>Tracheophyta</taxon>
        <taxon>Spermatophyta</taxon>
        <taxon>Magnoliopsida</taxon>
        <taxon>eudicotyledons</taxon>
        <taxon>Gunneridae</taxon>
        <taxon>Pentapetalae</taxon>
        <taxon>asterids</taxon>
        <taxon>campanulids</taxon>
        <taxon>Asterales</taxon>
        <taxon>Asteraceae</taxon>
        <taxon>Asteroideae</taxon>
        <taxon>Anthemideae</taxon>
        <taxon>Anthemidinae</taxon>
        <taxon>Tanacetum</taxon>
    </lineage>
</organism>
<reference evidence="2" key="2">
    <citation type="submission" date="2022-01" db="EMBL/GenBank/DDBJ databases">
        <authorList>
            <person name="Yamashiro T."/>
            <person name="Shiraishi A."/>
            <person name="Satake H."/>
            <person name="Nakayama K."/>
        </authorList>
    </citation>
    <scope>NUCLEOTIDE SEQUENCE</scope>
</reference>
<accession>A0ABQ5C7G7</accession>
<proteinExistence type="predicted"/>
<evidence type="ECO:0000313" key="3">
    <source>
        <dbReference type="Proteomes" id="UP001151760"/>
    </source>
</evidence>